<organism evidence="2 3">
    <name type="scientific">Chitinophaga agri</name>
    <dbReference type="NCBI Taxonomy" id="2703787"/>
    <lineage>
        <taxon>Bacteria</taxon>
        <taxon>Pseudomonadati</taxon>
        <taxon>Bacteroidota</taxon>
        <taxon>Chitinophagia</taxon>
        <taxon>Chitinophagales</taxon>
        <taxon>Chitinophagaceae</taxon>
        <taxon>Chitinophaga</taxon>
    </lineage>
</organism>
<dbReference type="EMBL" id="CP048113">
    <property type="protein sequence ID" value="QHS63193.1"/>
    <property type="molecule type" value="Genomic_DNA"/>
</dbReference>
<protein>
    <submittedName>
        <fullName evidence="2">Dihydrofolate reductase</fullName>
    </submittedName>
</protein>
<evidence type="ECO:0000313" key="2">
    <source>
        <dbReference type="EMBL" id="QHS63193.1"/>
    </source>
</evidence>
<gene>
    <name evidence="2" type="ORF">GWR21_27475</name>
</gene>
<dbReference type="AlphaFoldDB" id="A0A6B9ZQH2"/>
<evidence type="ECO:0000313" key="3">
    <source>
        <dbReference type="Proteomes" id="UP000476411"/>
    </source>
</evidence>
<dbReference type="InterPro" id="IPR050765">
    <property type="entry name" value="Riboflavin_Biosynth_HTPR"/>
</dbReference>
<dbReference type="Proteomes" id="UP000476411">
    <property type="component" value="Chromosome"/>
</dbReference>
<dbReference type="Gene3D" id="3.40.430.10">
    <property type="entry name" value="Dihydrofolate Reductase, subunit A"/>
    <property type="match status" value="1"/>
</dbReference>
<dbReference type="SUPFAM" id="SSF53597">
    <property type="entry name" value="Dihydrofolate reductase-like"/>
    <property type="match status" value="1"/>
</dbReference>
<dbReference type="GO" id="GO:0009231">
    <property type="term" value="P:riboflavin biosynthetic process"/>
    <property type="evidence" value="ECO:0007669"/>
    <property type="project" value="InterPro"/>
</dbReference>
<accession>A0A6B9ZQH2</accession>
<name>A0A6B9ZQH2_9BACT</name>
<dbReference type="InterPro" id="IPR024072">
    <property type="entry name" value="DHFR-like_dom_sf"/>
</dbReference>
<dbReference type="RefSeq" id="WP_162334916.1">
    <property type="nucleotide sequence ID" value="NZ_CP048113.1"/>
</dbReference>
<reference evidence="2 3" key="1">
    <citation type="submission" date="2020-01" db="EMBL/GenBank/DDBJ databases">
        <title>Complete genome sequence of Chitinophaga sp. H33E-04 isolated from quinoa roots.</title>
        <authorList>
            <person name="Weon H.-Y."/>
            <person name="Lee S.A."/>
        </authorList>
    </citation>
    <scope>NUCLEOTIDE SEQUENCE [LARGE SCALE GENOMIC DNA]</scope>
    <source>
        <strain evidence="2 3">H33E-04</strain>
    </source>
</reference>
<evidence type="ECO:0000259" key="1">
    <source>
        <dbReference type="Pfam" id="PF01872"/>
    </source>
</evidence>
<dbReference type="InterPro" id="IPR002734">
    <property type="entry name" value="RibDG_C"/>
</dbReference>
<sequence length="196" mass="22953">MRKIIVSMNVTLDGFMAGADGELDWHFPLWTEEMSLYICDQLGKMDTILLGRRSYEKMAGYWPVRSFTGVEGEYADMMNNHTKIVFSHTLQTISWQNTRLVRTNISEEVLKMKQSPGKDMIIYGSSSIVQSFIRQGLIDEFHIWVHPVFIQQGVPMFRNMEENVHLQFVRTRTFRSGVVLLYYKVNQERDIKDQES</sequence>
<dbReference type="PANTHER" id="PTHR38011:SF11">
    <property type="entry name" value="2,5-DIAMINO-6-RIBOSYLAMINO-4(3H)-PYRIMIDINONE 5'-PHOSPHATE REDUCTASE"/>
    <property type="match status" value="1"/>
</dbReference>
<dbReference type="PANTHER" id="PTHR38011">
    <property type="entry name" value="DIHYDROFOLATE REDUCTASE FAMILY PROTEIN (AFU_ORTHOLOGUE AFUA_8G06820)"/>
    <property type="match status" value="1"/>
</dbReference>
<feature type="domain" description="Bacterial bifunctional deaminase-reductase C-terminal" evidence="1">
    <location>
        <begin position="2"/>
        <end position="180"/>
    </location>
</feature>
<dbReference type="KEGG" id="chih:GWR21_27475"/>
<dbReference type="GO" id="GO:0008703">
    <property type="term" value="F:5-amino-6-(5-phosphoribosylamino)uracil reductase activity"/>
    <property type="evidence" value="ECO:0007669"/>
    <property type="project" value="InterPro"/>
</dbReference>
<keyword evidence="3" id="KW-1185">Reference proteome</keyword>
<dbReference type="Pfam" id="PF01872">
    <property type="entry name" value="RibD_C"/>
    <property type="match status" value="1"/>
</dbReference>
<proteinExistence type="predicted"/>